<accession>A0ABD4UC56</accession>
<proteinExistence type="predicted"/>
<dbReference type="AlphaFoldDB" id="A0ABD4UC56"/>
<gene>
    <name evidence="1" type="ORF">UE95_012210</name>
</gene>
<dbReference type="EMBL" id="JYMX02000008">
    <property type="protein sequence ID" value="MCW3712050.1"/>
    <property type="molecule type" value="Genomic_DNA"/>
</dbReference>
<reference evidence="1 2" key="2">
    <citation type="journal article" date="2017" name="Front. Microbiol.">
        <title>Genomics Reveals a Unique Clone of Burkholderia cenocepacia Harboring an Actively Excising Novel Genomic Island.</title>
        <authorList>
            <person name="Patil P.P."/>
            <person name="Mali S."/>
            <person name="Midha S."/>
            <person name="Gautam V."/>
            <person name="Dash L."/>
            <person name="Kumar S."/>
            <person name="Shastri J."/>
            <person name="Singhal L."/>
            <person name="Patil P.B."/>
        </authorList>
    </citation>
    <scope>NUCLEOTIDE SEQUENCE [LARGE SCALE GENOMIC DNA]</scope>
    <source>
        <strain evidence="1 2">BC-19</strain>
    </source>
</reference>
<organism evidence="1 2">
    <name type="scientific">Burkholderia cenocepacia</name>
    <dbReference type="NCBI Taxonomy" id="95486"/>
    <lineage>
        <taxon>Bacteria</taxon>
        <taxon>Pseudomonadati</taxon>
        <taxon>Pseudomonadota</taxon>
        <taxon>Betaproteobacteria</taxon>
        <taxon>Burkholderiales</taxon>
        <taxon>Burkholderiaceae</taxon>
        <taxon>Burkholderia</taxon>
        <taxon>Burkholderia cepacia complex</taxon>
    </lineage>
</organism>
<dbReference type="Proteomes" id="UP000191686">
    <property type="component" value="Unassembled WGS sequence"/>
</dbReference>
<sequence>MSHGNWPKPLLRMRTLYWSKEVMFRAGFTQPSDFINEAKYGRTALVELGGLPWDSYFSGEKTPVLKTVALVEKVVAGTADLFETGPEGIPLWSILAGDIEKSKTLFNEVVGAPELDFHQRAIALALLFLPDRLNTRIEGAPEGFPDEHALPASDRRYTVWFERFLDMPAAIRLMNEAYEERAGFGMKPICAIFACYNLAKEYENSKVAILCGRLARQMMKQAIDEEFEGLGRDLSGYLSSFLRH</sequence>
<name>A0ABD4UC56_9BURK</name>
<evidence type="ECO:0000313" key="1">
    <source>
        <dbReference type="EMBL" id="MCW3712050.1"/>
    </source>
</evidence>
<comment type="caution">
    <text evidence="1">The sequence shown here is derived from an EMBL/GenBank/DDBJ whole genome shotgun (WGS) entry which is preliminary data.</text>
</comment>
<dbReference type="RefSeq" id="WP_080324624.1">
    <property type="nucleotide sequence ID" value="NZ_JYMX02000008.1"/>
</dbReference>
<reference evidence="1 2" key="1">
    <citation type="journal article" date="2017" name="Front. Microbiol.">
        <title>Genomics reveals a unique clone of Burkholderia cenocepacia harbouring an actively excising novel genomic island.</title>
        <authorList>
            <person name="Patil P."/>
            <person name="Mali S."/>
            <person name="Midha S."/>
            <person name="Gautam V."/>
            <person name="Dash L."/>
            <person name="Kumar S."/>
            <person name="Shastri J."/>
            <person name="Singhal L."/>
            <person name="Patil P.B."/>
        </authorList>
    </citation>
    <scope>NUCLEOTIDE SEQUENCE [LARGE SCALE GENOMIC DNA]</scope>
    <source>
        <strain evidence="1 2">BC-19</strain>
    </source>
</reference>
<evidence type="ECO:0000313" key="2">
    <source>
        <dbReference type="Proteomes" id="UP000191686"/>
    </source>
</evidence>
<protein>
    <submittedName>
        <fullName evidence="1">Uncharacterized protein</fullName>
    </submittedName>
</protein>